<dbReference type="RefSeq" id="WP_211629620.1">
    <property type="nucleotide sequence ID" value="NZ_CP073100.1"/>
</dbReference>
<dbReference type="PROSITE" id="PS50930">
    <property type="entry name" value="HTH_LYTTR"/>
    <property type="match status" value="1"/>
</dbReference>
<dbReference type="Pfam" id="PF04397">
    <property type="entry name" value="LytTR"/>
    <property type="match status" value="1"/>
</dbReference>
<reference evidence="2" key="1">
    <citation type="submission" date="2021-04" db="EMBL/GenBank/DDBJ databases">
        <title>Luteolibacter sp. 32A isolated from the skin of an Anderson's salamander (Ambystoma andersonii).</title>
        <authorList>
            <person name="Spergser J."/>
            <person name="Busse H.-J."/>
        </authorList>
    </citation>
    <scope>NUCLEOTIDE SEQUENCE</scope>
    <source>
        <strain evidence="2">32A</strain>
    </source>
</reference>
<evidence type="ECO:0000313" key="3">
    <source>
        <dbReference type="Proteomes" id="UP000676169"/>
    </source>
</evidence>
<name>A0A975IXP0_9BACT</name>
<accession>A0A975IXP0</accession>
<dbReference type="PANTHER" id="PTHR37299:SF1">
    <property type="entry name" value="STAGE 0 SPORULATION PROTEIN A HOMOLOG"/>
    <property type="match status" value="1"/>
</dbReference>
<dbReference type="InterPro" id="IPR046947">
    <property type="entry name" value="LytR-like"/>
</dbReference>
<dbReference type="GO" id="GO:0000156">
    <property type="term" value="F:phosphorelay response regulator activity"/>
    <property type="evidence" value="ECO:0007669"/>
    <property type="project" value="InterPro"/>
</dbReference>
<proteinExistence type="predicted"/>
<dbReference type="KEGG" id="lamb:KBB96_11670"/>
<dbReference type="AlphaFoldDB" id="A0A975IXP0"/>
<dbReference type="InterPro" id="IPR029016">
    <property type="entry name" value="GAF-like_dom_sf"/>
</dbReference>
<organism evidence="2 3">
    <name type="scientific">Luteolibacter ambystomatis</name>
    <dbReference type="NCBI Taxonomy" id="2824561"/>
    <lineage>
        <taxon>Bacteria</taxon>
        <taxon>Pseudomonadati</taxon>
        <taxon>Verrucomicrobiota</taxon>
        <taxon>Verrucomicrobiia</taxon>
        <taxon>Verrucomicrobiales</taxon>
        <taxon>Verrucomicrobiaceae</taxon>
        <taxon>Luteolibacter</taxon>
    </lineage>
</organism>
<evidence type="ECO:0000259" key="1">
    <source>
        <dbReference type="PROSITE" id="PS50930"/>
    </source>
</evidence>
<dbReference type="Gene3D" id="3.30.450.40">
    <property type="match status" value="1"/>
</dbReference>
<feature type="domain" description="HTH LytTR-type" evidence="1">
    <location>
        <begin position="177"/>
        <end position="283"/>
    </location>
</feature>
<dbReference type="PANTHER" id="PTHR37299">
    <property type="entry name" value="TRANSCRIPTIONAL REGULATOR-RELATED"/>
    <property type="match status" value="1"/>
</dbReference>
<dbReference type="Proteomes" id="UP000676169">
    <property type="component" value="Chromosome"/>
</dbReference>
<keyword evidence="3" id="KW-1185">Reference proteome</keyword>
<gene>
    <name evidence="2" type="ORF">KBB96_11670</name>
</gene>
<dbReference type="SMART" id="SM00850">
    <property type="entry name" value="LytTR"/>
    <property type="match status" value="1"/>
</dbReference>
<dbReference type="Gene3D" id="2.40.50.1020">
    <property type="entry name" value="LytTr DNA-binding domain"/>
    <property type="match status" value="1"/>
</dbReference>
<protein>
    <submittedName>
        <fullName evidence="2">GAF domain-containing DNA-binding protein</fullName>
    </submittedName>
</protein>
<dbReference type="InterPro" id="IPR007492">
    <property type="entry name" value="LytTR_DNA-bd_dom"/>
</dbReference>
<sequence>MLWRQLALIAASHPAEPAVDLALSCLGSCHRVDRVWIVRYNEPLTHFWNTHEWTRDGVSQHVEDLQAASVDMIRWMQKPLMAGKIVPNPDTELLPRQARAYQAELRRQRIRSSINVPLHHEGRLRGIFGYDMVRRKVAWSASMQACLTDAAAYVAALLYSRGGDVPAPASQPSPRVLHIRSGGIVVSVERDDLVLIEADGDYTHLHFASRPRFTELRSLKSWESQLPEEEFLRISQRHLIRRARIRRLDRSAADGWRLHLHDWSLPLAVGRTYRHRVRQHLGF</sequence>
<keyword evidence="2" id="KW-0238">DNA-binding</keyword>
<dbReference type="SUPFAM" id="SSF55781">
    <property type="entry name" value="GAF domain-like"/>
    <property type="match status" value="1"/>
</dbReference>
<evidence type="ECO:0000313" key="2">
    <source>
        <dbReference type="EMBL" id="QUE49531.1"/>
    </source>
</evidence>
<dbReference type="EMBL" id="CP073100">
    <property type="protein sequence ID" value="QUE49531.1"/>
    <property type="molecule type" value="Genomic_DNA"/>
</dbReference>
<dbReference type="GO" id="GO:0003677">
    <property type="term" value="F:DNA binding"/>
    <property type="evidence" value="ECO:0007669"/>
    <property type="project" value="UniProtKB-KW"/>
</dbReference>